<feature type="compositionally biased region" description="Polar residues" evidence="1">
    <location>
        <begin position="1"/>
        <end position="15"/>
    </location>
</feature>
<gene>
    <name evidence="3" type="ORF">UFOPK1776_00139</name>
    <name evidence="4" type="ORF">UFOPK2355_00073</name>
    <name evidence="5" type="ORF">UFOPK2886_00130</name>
    <name evidence="6" type="ORF">UFOPK3295_00425</name>
    <name evidence="7" type="ORF">UFOPK3797_00126</name>
    <name evidence="2" type="ORF">UFOPK4028_00626</name>
</gene>
<name>A0A6J5Z7X2_9ZZZZ</name>
<evidence type="ECO:0000256" key="1">
    <source>
        <dbReference type="SAM" id="MobiDB-lite"/>
    </source>
</evidence>
<organism evidence="2">
    <name type="scientific">freshwater metagenome</name>
    <dbReference type="NCBI Taxonomy" id="449393"/>
    <lineage>
        <taxon>unclassified sequences</taxon>
        <taxon>metagenomes</taxon>
        <taxon>ecological metagenomes</taxon>
    </lineage>
</organism>
<evidence type="ECO:0000313" key="5">
    <source>
        <dbReference type="EMBL" id="CAB4761425.1"/>
    </source>
</evidence>
<evidence type="ECO:0000313" key="6">
    <source>
        <dbReference type="EMBL" id="CAB4861008.1"/>
    </source>
</evidence>
<evidence type="ECO:0000313" key="4">
    <source>
        <dbReference type="EMBL" id="CAB4671010.1"/>
    </source>
</evidence>
<protein>
    <submittedName>
        <fullName evidence="2">Unannotated protein</fullName>
    </submittedName>
</protein>
<evidence type="ECO:0000313" key="2">
    <source>
        <dbReference type="EMBL" id="CAB4337207.1"/>
    </source>
</evidence>
<dbReference type="EMBL" id="CAEZZO010000010">
    <property type="protein sequence ID" value="CAB4761425.1"/>
    <property type="molecule type" value="Genomic_DNA"/>
</dbReference>
<sequence length="54" mass="6098">MNDQQDSQNNSTPVKKNTGEVSHLLPKITSDEIDLEIDVNRDAEITAEKPPHHF</sequence>
<evidence type="ECO:0000313" key="7">
    <source>
        <dbReference type="EMBL" id="CAB4944456.1"/>
    </source>
</evidence>
<dbReference type="EMBL" id="CAFBLG010000025">
    <property type="protein sequence ID" value="CAB4861008.1"/>
    <property type="molecule type" value="Genomic_DNA"/>
</dbReference>
<dbReference type="EMBL" id="CAEZUC010000006">
    <property type="protein sequence ID" value="CAB4583315.1"/>
    <property type="molecule type" value="Genomic_DNA"/>
</dbReference>
<dbReference type="EMBL" id="CAEZXF010000007">
    <property type="protein sequence ID" value="CAB4671010.1"/>
    <property type="molecule type" value="Genomic_DNA"/>
</dbReference>
<dbReference type="AlphaFoldDB" id="A0A6J5Z7X2"/>
<feature type="region of interest" description="Disordered" evidence="1">
    <location>
        <begin position="1"/>
        <end position="30"/>
    </location>
</feature>
<evidence type="ECO:0000313" key="3">
    <source>
        <dbReference type="EMBL" id="CAB4583315.1"/>
    </source>
</evidence>
<proteinExistence type="predicted"/>
<dbReference type="EMBL" id="CAFBNN010000008">
    <property type="protein sequence ID" value="CAB4944456.1"/>
    <property type="molecule type" value="Genomic_DNA"/>
</dbReference>
<dbReference type="EMBL" id="CAESAC010000083">
    <property type="protein sequence ID" value="CAB4337207.1"/>
    <property type="molecule type" value="Genomic_DNA"/>
</dbReference>
<accession>A0A6J5Z7X2</accession>
<reference evidence="2" key="1">
    <citation type="submission" date="2020-05" db="EMBL/GenBank/DDBJ databases">
        <authorList>
            <person name="Chiriac C."/>
            <person name="Salcher M."/>
            <person name="Ghai R."/>
            <person name="Kavagutti S V."/>
        </authorList>
    </citation>
    <scope>NUCLEOTIDE SEQUENCE</scope>
</reference>